<dbReference type="Gene3D" id="2.60.370.10">
    <property type="entry name" value="Ctag/Cox11"/>
    <property type="match status" value="1"/>
</dbReference>
<evidence type="ECO:0000256" key="1">
    <source>
        <dbReference type="ARBA" id="ARBA00004007"/>
    </source>
</evidence>
<keyword evidence="10 12" id="KW-0186">Copper</keyword>
<evidence type="ECO:0000256" key="10">
    <source>
        <dbReference type="ARBA" id="ARBA00023008"/>
    </source>
</evidence>
<sequence length="198" mass="22056">MTLFPTGKTRTVAQALGVVLFMGGMAWASVPLYDWFCRVTGYGGETSTAEAGSDEILDETITVRFDGSLERDMPWEFEPMQREVELRIGETGLVFYEAYNPTDRPVAGTASYNVAPFDAGGFFTKIDCFCFEQQVLEPGERVEMPVTFYVDPDIVEDRDAKYIHTITLSYTFYETDLPAETTEQAALDTGARAATKPN</sequence>
<comment type="similarity">
    <text evidence="3 12">Belongs to the COX11/CtaG family.</text>
</comment>
<organism evidence="13 14">
    <name type="scientific">Rhodosalinus sediminis</name>
    <dbReference type="NCBI Taxonomy" id="1940533"/>
    <lineage>
        <taxon>Bacteria</taxon>
        <taxon>Pseudomonadati</taxon>
        <taxon>Pseudomonadota</taxon>
        <taxon>Alphaproteobacteria</taxon>
        <taxon>Rhodobacterales</taxon>
        <taxon>Paracoccaceae</taxon>
        <taxon>Rhodosalinus</taxon>
    </lineage>
</organism>
<evidence type="ECO:0000256" key="3">
    <source>
        <dbReference type="ARBA" id="ARBA00009620"/>
    </source>
</evidence>
<feature type="topological domain" description="Cytoplasmic" evidence="12">
    <location>
        <begin position="1"/>
        <end position="10"/>
    </location>
</feature>
<dbReference type="GO" id="GO:0005507">
    <property type="term" value="F:copper ion binding"/>
    <property type="evidence" value="ECO:0007669"/>
    <property type="project" value="InterPro"/>
</dbReference>
<keyword evidence="5 12" id="KW-1003">Cell membrane</keyword>
<dbReference type="GO" id="GO:0005886">
    <property type="term" value="C:plasma membrane"/>
    <property type="evidence" value="ECO:0007669"/>
    <property type="project" value="UniProtKB-SubCell"/>
</dbReference>
<keyword evidence="8 12" id="KW-0735">Signal-anchor</keyword>
<dbReference type="InterPro" id="IPR007533">
    <property type="entry name" value="Cyt_c_oxidase_assmbl_CtaG"/>
</dbReference>
<dbReference type="NCBIfam" id="NF003465">
    <property type="entry name" value="PRK05089.1"/>
    <property type="match status" value="1"/>
</dbReference>
<comment type="caution">
    <text evidence="13">The sequence shown here is derived from an EMBL/GenBank/DDBJ whole genome shotgun (WGS) entry which is preliminary data.</text>
</comment>
<dbReference type="EMBL" id="QOHR01000001">
    <property type="protein sequence ID" value="REC58963.1"/>
    <property type="molecule type" value="Genomic_DNA"/>
</dbReference>
<dbReference type="HAMAP" id="MF_00155">
    <property type="entry name" value="CtaG"/>
    <property type="match status" value="1"/>
</dbReference>
<accession>A0A3D9BZI5</accession>
<dbReference type="Proteomes" id="UP000257131">
    <property type="component" value="Unassembled WGS sequence"/>
</dbReference>
<dbReference type="PIRSF" id="PIRSF005413">
    <property type="entry name" value="COX11"/>
    <property type="match status" value="1"/>
</dbReference>
<evidence type="ECO:0000313" key="14">
    <source>
        <dbReference type="Proteomes" id="UP000257131"/>
    </source>
</evidence>
<evidence type="ECO:0000256" key="5">
    <source>
        <dbReference type="ARBA" id="ARBA00022475"/>
    </source>
</evidence>
<evidence type="ECO:0000256" key="9">
    <source>
        <dbReference type="ARBA" id="ARBA00022989"/>
    </source>
</evidence>
<dbReference type="Pfam" id="PF04442">
    <property type="entry name" value="CtaG_Cox11"/>
    <property type="match status" value="1"/>
</dbReference>
<dbReference type="OrthoDB" id="9804841at2"/>
<dbReference type="AlphaFoldDB" id="A0A3D9BZI5"/>
<evidence type="ECO:0000256" key="6">
    <source>
        <dbReference type="ARBA" id="ARBA00022519"/>
    </source>
</evidence>
<evidence type="ECO:0000256" key="8">
    <source>
        <dbReference type="ARBA" id="ARBA00022968"/>
    </source>
</evidence>
<dbReference type="PANTHER" id="PTHR21320:SF3">
    <property type="entry name" value="CYTOCHROME C OXIDASE ASSEMBLY PROTEIN COX11, MITOCHONDRIAL-RELATED"/>
    <property type="match status" value="1"/>
</dbReference>
<evidence type="ECO:0000313" key="13">
    <source>
        <dbReference type="EMBL" id="REC58963.1"/>
    </source>
</evidence>
<proteinExistence type="inferred from homology"/>
<keyword evidence="9 12" id="KW-1133">Transmembrane helix</keyword>
<protein>
    <recommendedName>
        <fullName evidence="4 12">Cytochrome c oxidase assembly protein CtaG</fullName>
    </recommendedName>
</protein>
<feature type="topological domain" description="Periplasmic" evidence="12">
    <location>
        <begin position="30"/>
        <end position="198"/>
    </location>
</feature>
<evidence type="ECO:0000256" key="7">
    <source>
        <dbReference type="ARBA" id="ARBA00022692"/>
    </source>
</evidence>
<keyword evidence="14" id="KW-1185">Reference proteome</keyword>
<comment type="function">
    <text evidence="1 12">Exerts its effect at some terminal stage of cytochrome c oxidase synthesis, probably by being involved in the insertion of the copper B into subunit I.</text>
</comment>
<name>A0A3D9BZI5_9RHOB</name>
<dbReference type="GO" id="GO:0008535">
    <property type="term" value="P:respiratory chain complex IV assembly"/>
    <property type="evidence" value="ECO:0007669"/>
    <property type="project" value="UniProtKB-UniRule"/>
</dbReference>
<dbReference type="RefSeq" id="WP_115978006.1">
    <property type="nucleotide sequence ID" value="NZ_CAJXNW010000048.1"/>
</dbReference>
<keyword evidence="6 12" id="KW-0997">Cell inner membrane</keyword>
<dbReference type="InterPro" id="IPR023471">
    <property type="entry name" value="CtaG/Cox11_dom_sf"/>
</dbReference>
<reference evidence="13 14" key="1">
    <citation type="journal article" date="2017" name="Int. J. Syst. Evol. Microbiol.">
        <title>Rhodosalinus sediminis gen. nov., sp. nov., isolated from marine saltern.</title>
        <authorList>
            <person name="Guo L.Y."/>
            <person name="Ling S.K."/>
            <person name="Li C.M."/>
            <person name="Chen G.J."/>
            <person name="Du Z.J."/>
        </authorList>
    </citation>
    <scope>NUCLEOTIDE SEQUENCE [LARGE SCALE GENOMIC DNA]</scope>
    <source>
        <strain evidence="13 14">WDN1C137</strain>
    </source>
</reference>
<dbReference type="PANTHER" id="PTHR21320">
    <property type="entry name" value="CYTOCHROME C OXIDASE ASSEMBLY PROTEIN COX11-RELATED"/>
    <property type="match status" value="1"/>
</dbReference>
<evidence type="ECO:0000256" key="11">
    <source>
        <dbReference type="ARBA" id="ARBA00023136"/>
    </source>
</evidence>
<gene>
    <name evidence="12" type="primary">ctaG</name>
    <name evidence="13" type="ORF">DRV84_01720</name>
</gene>
<dbReference type="SUPFAM" id="SSF110111">
    <property type="entry name" value="Ctag/Cox11"/>
    <property type="match status" value="1"/>
</dbReference>
<comment type="subcellular location">
    <subcellularLocation>
        <location evidence="2 12">Cell inner membrane</location>
        <topology evidence="2 12">Single-pass type II membrane protein</topology>
        <orientation evidence="2 12">Periplasmic side</orientation>
    </subcellularLocation>
</comment>
<keyword evidence="7 12" id="KW-0812">Transmembrane</keyword>
<dbReference type="FunFam" id="2.60.370.10:FF:000001">
    <property type="entry name" value="COX11 cytochrome c oxidase assembly homolog"/>
    <property type="match status" value="1"/>
</dbReference>
<evidence type="ECO:0000256" key="2">
    <source>
        <dbReference type="ARBA" id="ARBA00004382"/>
    </source>
</evidence>
<keyword evidence="11 12" id="KW-0472">Membrane</keyword>
<evidence type="ECO:0000256" key="4">
    <source>
        <dbReference type="ARBA" id="ARBA00015384"/>
    </source>
</evidence>
<evidence type="ECO:0000256" key="12">
    <source>
        <dbReference type="HAMAP-Rule" id="MF_00155"/>
    </source>
</evidence>